<dbReference type="Pfam" id="PF03466">
    <property type="entry name" value="LysR_substrate"/>
    <property type="match status" value="1"/>
</dbReference>
<evidence type="ECO:0000259" key="5">
    <source>
        <dbReference type="PROSITE" id="PS50931"/>
    </source>
</evidence>
<dbReference type="SUPFAM" id="SSF46785">
    <property type="entry name" value="Winged helix' DNA-binding domain"/>
    <property type="match status" value="1"/>
</dbReference>
<dbReference type="InterPro" id="IPR036388">
    <property type="entry name" value="WH-like_DNA-bd_sf"/>
</dbReference>
<dbReference type="SUPFAM" id="SSF53850">
    <property type="entry name" value="Periplasmic binding protein-like II"/>
    <property type="match status" value="1"/>
</dbReference>
<dbReference type="GO" id="GO:0003700">
    <property type="term" value="F:DNA-binding transcription factor activity"/>
    <property type="evidence" value="ECO:0007669"/>
    <property type="project" value="InterPro"/>
</dbReference>
<organism evidence="6 7">
    <name type="scientific">Paracoccus sphaerophysae</name>
    <dbReference type="NCBI Taxonomy" id="690417"/>
    <lineage>
        <taxon>Bacteria</taxon>
        <taxon>Pseudomonadati</taxon>
        <taxon>Pseudomonadota</taxon>
        <taxon>Alphaproteobacteria</taxon>
        <taxon>Rhodobacterales</taxon>
        <taxon>Paracoccaceae</taxon>
        <taxon>Paracoccus</taxon>
    </lineage>
</organism>
<comment type="similarity">
    <text evidence="1">Belongs to the LysR transcriptional regulatory family.</text>
</comment>
<dbReference type="InterPro" id="IPR005119">
    <property type="entry name" value="LysR_subst-bd"/>
</dbReference>
<evidence type="ECO:0000313" key="7">
    <source>
        <dbReference type="Proteomes" id="UP000029917"/>
    </source>
</evidence>
<dbReference type="FunFam" id="3.40.190.290:FF:000001">
    <property type="entry name" value="Transcriptional regulator, LysR family"/>
    <property type="match status" value="1"/>
</dbReference>
<dbReference type="Gene3D" id="1.10.10.10">
    <property type="entry name" value="Winged helix-like DNA-binding domain superfamily/Winged helix DNA-binding domain"/>
    <property type="match status" value="1"/>
</dbReference>
<dbReference type="Pfam" id="PF00126">
    <property type="entry name" value="HTH_1"/>
    <property type="match status" value="1"/>
</dbReference>
<evidence type="ECO:0000256" key="3">
    <source>
        <dbReference type="ARBA" id="ARBA00023125"/>
    </source>
</evidence>
<dbReference type="EMBL" id="JRKS01000004">
    <property type="protein sequence ID" value="KGJ09124.1"/>
    <property type="molecule type" value="Genomic_DNA"/>
</dbReference>
<dbReference type="InterPro" id="IPR058163">
    <property type="entry name" value="LysR-type_TF_proteobact-type"/>
</dbReference>
<dbReference type="OrthoDB" id="9813056at2"/>
<dbReference type="GO" id="GO:0043565">
    <property type="term" value="F:sequence-specific DNA binding"/>
    <property type="evidence" value="ECO:0007669"/>
    <property type="project" value="TreeGrafter"/>
</dbReference>
<protein>
    <submittedName>
        <fullName evidence="6">LysR family transcriptional regulator</fullName>
    </submittedName>
</protein>
<feature type="domain" description="HTH lysR-type" evidence="5">
    <location>
        <begin position="1"/>
        <end position="60"/>
    </location>
</feature>
<dbReference type="STRING" id="690417.IC63_02555"/>
<evidence type="ECO:0000256" key="1">
    <source>
        <dbReference type="ARBA" id="ARBA00009437"/>
    </source>
</evidence>
<dbReference type="Gene3D" id="3.40.190.290">
    <property type="match status" value="1"/>
</dbReference>
<dbReference type="PROSITE" id="PS50931">
    <property type="entry name" value="HTH_LYSR"/>
    <property type="match status" value="1"/>
</dbReference>
<accession>A0A099FF27</accession>
<evidence type="ECO:0000256" key="4">
    <source>
        <dbReference type="ARBA" id="ARBA00023163"/>
    </source>
</evidence>
<evidence type="ECO:0000313" key="6">
    <source>
        <dbReference type="EMBL" id="KGJ09124.1"/>
    </source>
</evidence>
<dbReference type="PANTHER" id="PTHR30537">
    <property type="entry name" value="HTH-TYPE TRANSCRIPTIONAL REGULATOR"/>
    <property type="match status" value="1"/>
</dbReference>
<reference evidence="6 7" key="2">
    <citation type="submission" date="2014-10" db="EMBL/GenBank/DDBJ databases">
        <title>Paracoccus sanguinis sp. nov., isolated from clinical specimens of New York State patients.</title>
        <authorList>
            <person name="Mingle L.A."/>
            <person name="Cole J.A."/>
            <person name="Lapierre P."/>
            <person name="Musser K.A."/>
        </authorList>
    </citation>
    <scope>NUCLEOTIDE SEQUENCE [LARGE SCALE GENOMIC DNA]</scope>
    <source>
        <strain evidence="6 7">HAMBI 3106</strain>
    </source>
</reference>
<dbReference type="InterPro" id="IPR036390">
    <property type="entry name" value="WH_DNA-bd_sf"/>
</dbReference>
<sequence length="303" mass="32890">MRYSLDEIDTFLTVMELGTVTAAAARLNLSKSVVSRRITEFETTLGAALFRRHAGRIVPTETALRLAERLRPALAELVAAAESAGWGMDGRLPLQGQLSIAAPMSFGTMHLSPLLAEFAAAHPALELRVDYDDRLRDLGREGFDLGIRIGAPRDGSLKARKMGEDQQVVVASPGYLDRHGTPRTPADLRGHAVISYSHLPNAAAWQFRQGGRMVSPSVSGRITVNNGEAIREMAIAGLGLAMLPRFIVSTPLISGRLVRVMADVETRRLPIMAVWPAVEPVPAKLRALIDHLALRLSAERWGG</sequence>
<dbReference type="RefSeq" id="WP_036716620.1">
    <property type="nucleotide sequence ID" value="NZ_JRKS01000004.1"/>
</dbReference>
<comment type="caution">
    <text evidence="6">The sequence shown here is derived from an EMBL/GenBank/DDBJ whole genome shotgun (WGS) entry which is preliminary data.</text>
</comment>
<dbReference type="GO" id="GO:0006351">
    <property type="term" value="P:DNA-templated transcription"/>
    <property type="evidence" value="ECO:0007669"/>
    <property type="project" value="TreeGrafter"/>
</dbReference>
<dbReference type="InterPro" id="IPR000847">
    <property type="entry name" value="LysR_HTH_N"/>
</dbReference>
<dbReference type="AlphaFoldDB" id="A0A099FF27"/>
<proteinExistence type="inferred from homology"/>
<dbReference type="PANTHER" id="PTHR30537:SF81">
    <property type="entry name" value="TRANSCRIPTIONAL REGULATOR-RELATED"/>
    <property type="match status" value="1"/>
</dbReference>
<reference evidence="6 7" key="1">
    <citation type="submission" date="2014-09" db="EMBL/GenBank/DDBJ databases">
        <authorList>
            <person name="McGinnis J.M."/>
            <person name="Wolfgang W.J."/>
        </authorList>
    </citation>
    <scope>NUCLEOTIDE SEQUENCE [LARGE SCALE GENOMIC DNA]</scope>
    <source>
        <strain evidence="6 7">HAMBI 3106</strain>
    </source>
</reference>
<keyword evidence="4" id="KW-0804">Transcription</keyword>
<keyword evidence="2" id="KW-0805">Transcription regulation</keyword>
<dbReference type="CDD" id="cd08422">
    <property type="entry name" value="PBP2_CrgA_like"/>
    <property type="match status" value="1"/>
</dbReference>
<name>A0A099FF27_9RHOB</name>
<evidence type="ECO:0000256" key="2">
    <source>
        <dbReference type="ARBA" id="ARBA00023015"/>
    </source>
</evidence>
<gene>
    <name evidence="6" type="ORF">IC63_02555</name>
</gene>
<keyword evidence="3" id="KW-0238">DNA-binding</keyword>
<dbReference type="Proteomes" id="UP000029917">
    <property type="component" value="Unassembled WGS sequence"/>
</dbReference>
<keyword evidence="7" id="KW-1185">Reference proteome</keyword>